<protein>
    <recommendedName>
        <fullName evidence="9">Ferritin</fullName>
        <ecNumber evidence="9">1.16.3.2</ecNumber>
    </recommendedName>
</protein>
<evidence type="ECO:0000256" key="7">
    <source>
        <dbReference type="ARBA" id="ARBA00048035"/>
    </source>
</evidence>
<keyword evidence="12" id="KW-1185">Reference proteome</keyword>
<organism evidence="11 12">
    <name type="scientific">Candidatus Galacturonatibacter soehngenii</name>
    <dbReference type="NCBI Taxonomy" id="2307010"/>
    <lineage>
        <taxon>Bacteria</taxon>
        <taxon>Bacillati</taxon>
        <taxon>Bacillota</taxon>
        <taxon>Clostridia</taxon>
        <taxon>Lachnospirales</taxon>
        <taxon>Lachnospiraceae</taxon>
        <taxon>Candidatus Galacturonatibacter</taxon>
    </lineage>
</organism>
<reference evidence="11 12" key="1">
    <citation type="submission" date="2019-09" db="EMBL/GenBank/DDBJ databases">
        <authorList>
            <person name="Valk L.C."/>
        </authorList>
    </citation>
    <scope>NUCLEOTIDE SEQUENCE [LARGE SCALE GENOMIC DNA]</scope>
    <source>
        <strain evidence="11">GalUA</strain>
    </source>
</reference>
<comment type="catalytic activity">
    <reaction evidence="7 9">
        <text>4 Fe(2+) + O2 + 6 H2O = 4 iron(III) oxide-hydroxide + 12 H(+)</text>
        <dbReference type="Rhea" id="RHEA:11972"/>
        <dbReference type="ChEBI" id="CHEBI:15377"/>
        <dbReference type="ChEBI" id="CHEBI:15378"/>
        <dbReference type="ChEBI" id="CHEBI:15379"/>
        <dbReference type="ChEBI" id="CHEBI:29033"/>
        <dbReference type="ChEBI" id="CHEBI:78619"/>
        <dbReference type="EC" id="1.16.3.2"/>
    </reaction>
</comment>
<evidence type="ECO:0000313" key="11">
    <source>
        <dbReference type="EMBL" id="KAB1437842.1"/>
    </source>
</evidence>
<evidence type="ECO:0000256" key="3">
    <source>
        <dbReference type="ARBA" id="ARBA00022434"/>
    </source>
</evidence>
<keyword evidence="9" id="KW-0963">Cytoplasm</keyword>
<dbReference type="GO" id="GO:0008199">
    <property type="term" value="F:ferric iron binding"/>
    <property type="evidence" value="ECO:0007669"/>
    <property type="project" value="InterPro"/>
</dbReference>
<comment type="subcellular location">
    <subcellularLocation>
        <location evidence="9">Cytoplasm</location>
    </subcellularLocation>
</comment>
<dbReference type="EC" id="1.16.3.2" evidence="9"/>
<dbReference type="GO" id="GO:0006826">
    <property type="term" value="P:iron ion transport"/>
    <property type="evidence" value="ECO:0007669"/>
    <property type="project" value="InterPro"/>
</dbReference>
<dbReference type="GO" id="GO:0005829">
    <property type="term" value="C:cytosol"/>
    <property type="evidence" value="ECO:0007669"/>
    <property type="project" value="TreeGrafter"/>
</dbReference>
<feature type="binding site" evidence="8">
    <location>
        <position position="53"/>
    </location>
    <ligand>
        <name>Fe cation</name>
        <dbReference type="ChEBI" id="CHEBI:24875"/>
        <label>1</label>
    </ligand>
</feature>
<evidence type="ECO:0000256" key="9">
    <source>
        <dbReference type="RuleBase" id="RU361145"/>
    </source>
</evidence>
<dbReference type="InterPro" id="IPR012347">
    <property type="entry name" value="Ferritin-like"/>
</dbReference>
<dbReference type="PANTHER" id="PTHR11431">
    <property type="entry name" value="FERRITIN"/>
    <property type="match status" value="1"/>
</dbReference>
<evidence type="ECO:0000256" key="5">
    <source>
        <dbReference type="ARBA" id="ARBA00023002"/>
    </source>
</evidence>
<name>A0A7V7QJK4_9FIRM</name>
<dbReference type="Gene3D" id="1.20.1260.10">
    <property type="match status" value="1"/>
</dbReference>
<gene>
    <name evidence="11" type="ORF">F7O84_09635</name>
</gene>
<dbReference type="GO" id="GO:0042802">
    <property type="term" value="F:identical protein binding"/>
    <property type="evidence" value="ECO:0007669"/>
    <property type="project" value="UniProtKB-ARBA"/>
</dbReference>
<proteinExistence type="inferred from homology"/>
<dbReference type="Pfam" id="PF00210">
    <property type="entry name" value="Ferritin"/>
    <property type="match status" value="1"/>
</dbReference>
<dbReference type="InterPro" id="IPR009078">
    <property type="entry name" value="Ferritin-like_SF"/>
</dbReference>
<evidence type="ECO:0000256" key="2">
    <source>
        <dbReference type="ARBA" id="ARBA00006950"/>
    </source>
</evidence>
<dbReference type="InterPro" id="IPR009040">
    <property type="entry name" value="Ferritin-like_diiron"/>
</dbReference>
<dbReference type="OrthoDB" id="9801481at2"/>
<feature type="binding site" evidence="8">
    <location>
        <position position="94"/>
    </location>
    <ligand>
        <name>Fe cation</name>
        <dbReference type="ChEBI" id="CHEBI:24875"/>
        <label>1</label>
    </ligand>
</feature>
<dbReference type="InterPro" id="IPR001519">
    <property type="entry name" value="Ferritin"/>
</dbReference>
<dbReference type="EMBL" id="WAGX01000005">
    <property type="protein sequence ID" value="KAB1437842.1"/>
    <property type="molecule type" value="Genomic_DNA"/>
</dbReference>
<comment type="function">
    <text evidence="1 9">Iron-storage protein.</text>
</comment>
<keyword evidence="4 8" id="KW-0479">Metal-binding</keyword>
<dbReference type="FunFam" id="1.20.1260.10:FF:000001">
    <property type="entry name" value="Non-heme ferritin"/>
    <property type="match status" value="1"/>
</dbReference>
<evidence type="ECO:0000256" key="8">
    <source>
        <dbReference type="PIRSR" id="PIRSR601519-1"/>
    </source>
</evidence>
<evidence type="ECO:0000256" key="4">
    <source>
        <dbReference type="ARBA" id="ARBA00022723"/>
    </source>
</evidence>
<feature type="domain" description="Ferritin-like diiron" evidence="10">
    <location>
        <begin position="1"/>
        <end position="145"/>
    </location>
</feature>
<feature type="binding site" evidence="8">
    <location>
        <position position="127"/>
    </location>
    <ligand>
        <name>Fe cation</name>
        <dbReference type="ChEBI" id="CHEBI:24875"/>
        <label>1</label>
    </ligand>
</feature>
<dbReference type="GO" id="GO:0004322">
    <property type="term" value="F:ferroxidase activity"/>
    <property type="evidence" value="ECO:0007669"/>
    <property type="project" value="TreeGrafter"/>
</dbReference>
<dbReference type="RefSeq" id="WP_151144373.1">
    <property type="nucleotide sequence ID" value="NZ_WAGX01000005.1"/>
</dbReference>
<evidence type="ECO:0000313" key="12">
    <source>
        <dbReference type="Proteomes" id="UP000461768"/>
    </source>
</evidence>
<dbReference type="Proteomes" id="UP000461768">
    <property type="component" value="Unassembled WGS sequence"/>
</dbReference>
<dbReference type="PANTHER" id="PTHR11431:SF127">
    <property type="entry name" value="BACTERIAL NON-HEME FERRITIN"/>
    <property type="match status" value="1"/>
</dbReference>
<accession>A0A7V7QJK4</accession>
<reference evidence="11 12" key="2">
    <citation type="submission" date="2020-02" db="EMBL/GenBank/DDBJ databases">
        <title>Candidatus Galacturonibacter soehngenii shows hetero-acetogenic catabolism of galacturonic acid but lacks a canonical carbon monoxide dehydrogenase/acetyl-CoA synthase complex.</title>
        <authorList>
            <person name="Diender M."/>
            <person name="Stouten G.R."/>
            <person name="Petersen J.F."/>
            <person name="Nielsen P.H."/>
            <person name="Dueholm M.S."/>
            <person name="Pronk J.T."/>
            <person name="Van Loosdrecht M.C.M."/>
        </authorList>
    </citation>
    <scope>NUCLEOTIDE SEQUENCE [LARGE SCALE GENOMIC DNA]</scope>
    <source>
        <strain evidence="11">GalUA</strain>
    </source>
</reference>
<sequence>MLKQEIVDKITAQINYELYSAYFYLDISNYYADNNLDGFANWFRIQTQEERDHAMLFMTYLLNNGAKVKLSDIKAPDITYTDFRHPTVLALEHEVTVTERIHDIYGTAYELKDFRTMQFLDWFVKEQNEEEKNTEDIIKKYDLFGNDPKSLYLLDSELASRVYAAPSLVL</sequence>
<comment type="similarity">
    <text evidence="2 9">Belongs to the ferritin family. Prokaryotic subfamily.</text>
</comment>
<dbReference type="InterPro" id="IPR041719">
    <property type="entry name" value="Ferritin_prok"/>
</dbReference>
<feature type="binding site" evidence="8">
    <location>
        <position position="17"/>
    </location>
    <ligand>
        <name>Fe cation</name>
        <dbReference type="ChEBI" id="CHEBI:24875"/>
        <label>1</label>
    </ligand>
</feature>
<dbReference type="InterPro" id="IPR008331">
    <property type="entry name" value="Ferritin_DPS_dom"/>
</dbReference>
<evidence type="ECO:0000256" key="1">
    <source>
        <dbReference type="ARBA" id="ARBA00002485"/>
    </source>
</evidence>
<keyword evidence="6 8" id="KW-0408">Iron</keyword>
<dbReference type="SUPFAM" id="SSF47240">
    <property type="entry name" value="Ferritin-like"/>
    <property type="match status" value="1"/>
</dbReference>
<feature type="binding site" evidence="8">
    <location>
        <position position="50"/>
    </location>
    <ligand>
        <name>Fe cation</name>
        <dbReference type="ChEBI" id="CHEBI:24875"/>
        <label>1</label>
    </ligand>
</feature>
<dbReference type="AlphaFoldDB" id="A0A7V7QJK4"/>
<dbReference type="CDD" id="cd01055">
    <property type="entry name" value="Nonheme_Ferritin"/>
    <property type="match status" value="1"/>
</dbReference>
<dbReference type="GO" id="GO:0006879">
    <property type="term" value="P:intracellular iron ion homeostasis"/>
    <property type="evidence" value="ECO:0007669"/>
    <property type="project" value="UniProtKB-KW"/>
</dbReference>
<keyword evidence="5" id="KW-0560">Oxidoreductase</keyword>
<keyword evidence="3 9" id="KW-0409">Iron storage</keyword>
<comment type="caution">
    <text evidence="11">The sequence shown here is derived from an EMBL/GenBank/DDBJ whole genome shotgun (WGS) entry which is preliminary data.</text>
</comment>
<evidence type="ECO:0000256" key="6">
    <source>
        <dbReference type="ARBA" id="ARBA00023004"/>
    </source>
</evidence>
<dbReference type="GO" id="GO:0008198">
    <property type="term" value="F:ferrous iron binding"/>
    <property type="evidence" value="ECO:0007669"/>
    <property type="project" value="TreeGrafter"/>
</dbReference>
<dbReference type="PROSITE" id="PS50905">
    <property type="entry name" value="FERRITIN_LIKE"/>
    <property type="match status" value="1"/>
</dbReference>
<evidence type="ECO:0000259" key="10">
    <source>
        <dbReference type="PROSITE" id="PS50905"/>
    </source>
</evidence>